<dbReference type="InterPro" id="IPR029000">
    <property type="entry name" value="Cyclophilin-like_dom_sf"/>
</dbReference>
<dbReference type="RefSeq" id="WP_013739182.1">
    <property type="nucleotide sequence ID" value="NC_015436.1"/>
</dbReference>
<feature type="chain" id="PRO_5003308625" description="Cyclophilin-like domain-containing protein" evidence="2">
    <location>
        <begin position="21"/>
        <end position="245"/>
    </location>
</feature>
<protein>
    <recommendedName>
        <fullName evidence="3">Cyclophilin-like domain-containing protein</fullName>
    </recommendedName>
</protein>
<organism evidence="4 5">
    <name type="scientific">Parasphaerochaeta coccoides (strain ATCC BAA-1237 / DSM 17374 / SPN1)</name>
    <name type="common">Sphaerochaeta coccoides</name>
    <dbReference type="NCBI Taxonomy" id="760011"/>
    <lineage>
        <taxon>Bacteria</taxon>
        <taxon>Pseudomonadati</taxon>
        <taxon>Spirochaetota</taxon>
        <taxon>Spirochaetia</taxon>
        <taxon>Spirochaetales</taxon>
        <taxon>Sphaerochaetaceae</taxon>
        <taxon>Parasphaerochaeta</taxon>
    </lineage>
</organism>
<feature type="signal peptide" evidence="2">
    <location>
        <begin position="1"/>
        <end position="20"/>
    </location>
</feature>
<keyword evidence="5" id="KW-1185">Reference proteome</keyword>
<gene>
    <name evidence="4" type="ordered locus">Spico_0558</name>
</gene>
<dbReference type="KEGG" id="scc:Spico_0558"/>
<feature type="compositionally biased region" description="Polar residues" evidence="1">
    <location>
        <begin position="44"/>
        <end position="56"/>
    </location>
</feature>
<feature type="compositionally biased region" description="Pro residues" evidence="1">
    <location>
        <begin position="100"/>
        <end position="116"/>
    </location>
</feature>
<keyword evidence="2" id="KW-0732">Signal</keyword>
<dbReference type="SUPFAM" id="SSF50891">
    <property type="entry name" value="Cyclophilin-like"/>
    <property type="match status" value="1"/>
</dbReference>
<feature type="region of interest" description="Disordered" evidence="1">
    <location>
        <begin position="24"/>
        <end position="128"/>
    </location>
</feature>
<dbReference type="STRING" id="760011.Spico_0558"/>
<reference evidence="5" key="1">
    <citation type="submission" date="2011-04" db="EMBL/GenBank/DDBJ databases">
        <title>The complete genome of Spirochaeta coccoides DSM 17374.</title>
        <authorList>
            <person name="Lucas S."/>
            <person name="Copeland A."/>
            <person name="Lapidus A."/>
            <person name="Bruce D."/>
            <person name="Goodwin L."/>
            <person name="Pitluck S."/>
            <person name="Peters L."/>
            <person name="Kyrpides N."/>
            <person name="Mavromatis K."/>
            <person name="Pagani I."/>
            <person name="Ivanova N."/>
            <person name="Ovchinnikova G."/>
            <person name="Lu M."/>
            <person name="Detter J.C."/>
            <person name="Tapia R."/>
            <person name="Han C."/>
            <person name="Land M."/>
            <person name="Hauser L."/>
            <person name="Markowitz V."/>
            <person name="Cheng J.-F."/>
            <person name="Hugenholtz P."/>
            <person name="Woyke T."/>
            <person name="Wu D."/>
            <person name="Spring S."/>
            <person name="Schroeder M."/>
            <person name="Brambilla E."/>
            <person name="Klenk H.-P."/>
            <person name="Eisen J.A."/>
        </authorList>
    </citation>
    <scope>NUCLEOTIDE SEQUENCE [LARGE SCALE GENOMIC DNA]</scope>
    <source>
        <strain evidence="5">ATCC BAA-1237 / DSM 17374 / SPN1</strain>
    </source>
</reference>
<reference evidence="4 5" key="2">
    <citation type="journal article" date="2012" name="Stand. Genomic Sci.">
        <title>Complete genome sequence of the termite hindgut bacterium Spirochaeta coccoides type strain (SPN1(T)), reclassification in the genus Sphaerochaeta as Sphaerochaeta coccoides comb. nov. and emendations of the family Spirochaetaceae and the genus Sphaerochaeta.</title>
        <authorList>
            <person name="Abt B."/>
            <person name="Han C."/>
            <person name="Scheuner C."/>
            <person name="Lu M."/>
            <person name="Lapidus A."/>
            <person name="Nolan M."/>
            <person name="Lucas S."/>
            <person name="Hammon N."/>
            <person name="Deshpande S."/>
            <person name="Cheng J.F."/>
            <person name="Tapia R."/>
            <person name="Goodwin L.A."/>
            <person name="Pitluck S."/>
            <person name="Liolios K."/>
            <person name="Pagani I."/>
            <person name="Ivanova N."/>
            <person name="Mavromatis K."/>
            <person name="Mikhailova N."/>
            <person name="Huntemann M."/>
            <person name="Pati A."/>
            <person name="Chen A."/>
            <person name="Palaniappan K."/>
            <person name="Land M."/>
            <person name="Hauser L."/>
            <person name="Brambilla E.M."/>
            <person name="Rohde M."/>
            <person name="Spring S."/>
            <person name="Gronow S."/>
            <person name="Goker M."/>
            <person name="Woyke T."/>
            <person name="Bristow J."/>
            <person name="Eisen J.A."/>
            <person name="Markowitz V."/>
            <person name="Hugenholtz P."/>
            <person name="Kyrpides N.C."/>
            <person name="Klenk H.P."/>
            <person name="Detter J.C."/>
        </authorList>
    </citation>
    <scope>NUCLEOTIDE SEQUENCE [LARGE SCALE GENOMIC DNA]</scope>
    <source>
        <strain evidence="5">ATCC BAA-1237 / DSM 17374 / SPN1</strain>
    </source>
</reference>
<evidence type="ECO:0000256" key="1">
    <source>
        <dbReference type="SAM" id="MobiDB-lite"/>
    </source>
</evidence>
<dbReference type="Proteomes" id="UP000007939">
    <property type="component" value="Chromosome"/>
</dbReference>
<evidence type="ECO:0000256" key="2">
    <source>
        <dbReference type="SAM" id="SignalP"/>
    </source>
</evidence>
<dbReference type="EMBL" id="CP002659">
    <property type="protein sequence ID" value="AEC01786.1"/>
    <property type="molecule type" value="Genomic_DNA"/>
</dbReference>
<dbReference type="eggNOG" id="COG4925">
    <property type="taxonomic scope" value="Bacteria"/>
</dbReference>
<dbReference type="AlphaFoldDB" id="F4GK14"/>
<feature type="domain" description="Cyclophilin-like" evidence="3">
    <location>
        <begin position="134"/>
        <end position="242"/>
    </location>
</feature>
<sequence>MKRIMPTIMLFMLLALTACNSTNSSLISDDTSSTVTATDKTGATGAQTPEPSSNADVISEEPADTDTGSPAAAPPLFDTKPPEATSSTVKPDVTSSSAPAKPPDTPSPTPSSTPEPEPIEPTKTEEIDMSKMMITVGSTTFTATMENNASVKALMELLVKEPLTIQMSEYGGFEQVGSLGQRLPSNDLQTTASAGDIVLYSSNNIVIFYGSNSWSYTRLGKIESAGAKEIKDAFGSGASVTLSIN</sequence>
<evidence type="ECO:0000313" key="4">
    <source>
        <dbReference type="EMBL" id="AEC01786.1"/>
    </source>
</evidence>
<dbReference type="HOGENOM" id="CLU_099043_2_0_12"/>
<proteinExistence type="predicted"/>
<name>F4GK14_PARC1</name>
<dbReference type="InterPro" id="IPR041183">
    <property type="entry name" value="Cyclophilin-like"/>
</dbReference>
<dbReference type="PROSITE" id="PS51257">
    <property type="entry name" value="PROKAR_LIPOPROTEIN"/>
    <property type="match status" value="1"/>
</dbReference>
<dbReference type="Gene3D" id="2.40.100.20">
    <property type="match status" value="1"/>
</dbReference>
<accession>F4GK14</accession>
<evidence type="ECO:0000259" key="3">
    <source>
        <dbReference type="Pfam" id="PF18050"/>
    </source>
</evidence>
<dbReference type="Pfam" id="PF18050">
    <property type="entry name" value="Cyclophil_like2"/>
    <property type="match status" value="1"/>
</dbReference>
<evidence type="ECO:0000313" key="5">
    <source>
        <dbReference type="Proteomes" id="UP000007939"/>
    </source>
</evidence>
<feature type="compositionally biased region" description="Low complexity" evidence="1">
    <location>
        <begin position="28"/>
        <end position="41"/>
    </location>
</feature>